<dbReference type="GO" id="GO:0003677">
    <property type="term" value="F:DNA binding"/>
    <property type="evidence" value="ECO:0007669"/>
    <property type="project" value="InterPro"/>
</dbReference>
<dbReference type="Pfam" id="PF04556">
    <property type="entry name" value="DpnII"/>
    <property type="match status" value="1"/>
</dbReference>
<feature type="domain" description="Restriction endonuclease type II DpnII-like" evidence="2">
    <location>
        <begin position="220"/>
        <end position="304"/>
    </location>
</feature>
<dbReference type="AlphaFoldDB" id="A0A3D8J3Z9"/>
<keyword evidence="4" id="KW-1185">Reference proteome</keyword>
<evidence type="ECO:0000259" key="2">
    <source>
        <dbReference type="Pfam" id="PF04556"/>
    </source>
</evidence>
<name>A0A3D8J3Z9_9HELI</name>
<organism evidence="3 4">
    <name type="scientific">Helicobacter brantae</name>
    <dbReference type="NCBI Taxonomy" id="375927"/>
    <lineage>
        <taxon>Bacteria</taxon>
        <taxon>Pseudomonadati</taxon>
        <taxon>Campylobacterota</taxon>
        <taxon>Epsilonproteobacteria</taxon>
        <taxon>Campylobacterales</taxon>
        <taxon>Helicobacteraceae</taxon>
        <taxon>Helicobacter</taxon>
    </lineage>
</organism>
<evidence type="ECO:0000313" key="3">
    <source>
        <dbReference type="EMBL" id="RDU72209.1"/>
    </source>
</evidence>
<sequence length="323" mass="37683">MDKRYKTVIEKNSFFFSNPVFEEKYEAHTIQVLKTLIYNLKNNIANDGSREEVFVSFIVKNELGLEALLVLNGLAKENLKRIITLARAVRDEELSKLLYLNEWEKSKDDEDIKEWSDEKIKRTIRENGWFAMGIINLFFYGSSNLFLANTLPLFELNKLSIAKINFDVSAMYDTLIRYRQKGSYAAESENNPEKVIEKILLALNLSYEKGDLPILAEREPNRKRTMDFIIPNKDNPILIIESSYLSTTSSGMGDKAKTEISVSELIKKYYKQTRFFGFVDGIGWYVRKKDMARICSAFDDVFTFHRDELLRFERELKDIFGLK</sequence>
<dbReference type="Proteomes" id="UP000257045">
    <property type="component" value="Unassembled WGS sequence"/>
</dbReference>
<dbReference type="GO" id="GO:0009307">
    <property type="term" value="P:DNA restriction-modification system"/>
    <property type="evidence" value="ECO:0007669"/>
    <property type="project" value="InterPro"/>
</dbReference>
<feature type="transmembrane region" description="Helical" evidence="1">
    <location>
        <begin position="129"/>
        <end position="148"/>
    </location>
</feature>
<accession>A0A3D8J3Z9</accession>
<gene>
    <name evidence="3" type="ORF">CQA58_00980</name>
</gene>
<dbReference type="InterPro" id="IPR007637">
    <property type="entry name" value="Restrct_endonuc_II_DpnII-like"/>
</dbReference>
<dbReference type="RefSeq" id="WP_115568839.1">
    <property type="nucleotide sequence ID" value="NZ_NXLV01000001.1"/>
</dbReference>
<evidence type="ECO:0000313" key="4">
    <source>
        <dbReference type="Proteomes" id="UP000257045"/>
    </source>
</evidence>
<evidence type="ECO:0000256" key="1">
    <source>
        <dbReference type="SAM" id="Phobius"/>
    </source>
</evidence>
<keyword evidence="1" id="KW-1133">Transmembrane helix</keyword>
<comment type="caution">
    <text evidence="3">The sequence shown here is derived from an EMBL/GenBank/DDBJ whole genome shotgun (WGS) entry which is preliminary data.</text>
</comment>
<dbReference type="EMBL" id="NXLV01000001">
    <property type="protein sequence ID" value="RDU72209.1"/>
    <property type="molecule type" value="Genomic_DNA"/>
</dbReference>
<dbReference type="OrthoDB" id="1495443at2"/>
<reference evidence="3 4" key="1">
    <citation type="submission" date="2018-04" db="EMBL/GenBank/DDBJ databases">
        <title>Novel Campyloabacter and Helicobacter Species and Strains.</title>
        <authorList>
            <person name="Mannion A.J."/>
            <person name="Shen Z."/>
            <person name="Fox J.G."/>
        </authorList>
    </citation>
    <scope>NUCLEOTIDE SEQUENCE [LARGE SCALE GENOMIC DNA]</scope>
    <source>
        <strain evidence="3 4">MIT 04-9366</strain>
    </source>
</reference>
<keyword evidence="1" id="KW-0472">Membrane</keyword>
<keyword evidence="1" id="KW-0812">Transmembrane</keyword>
<dbReference type="GO" id="GO:0009036">
    <property type="term" value="F:type II site-specific deoxyribonuclease activity"/>
    <property type="evidence" value="ECO:0007669"/>
    <property type="project" value="InterPro"/>
</dbReference>
<proteinExistence type="predicted"/>
<protein>
    <recommendedName>
        <fullName evidence="2">Restriction endonuclease type II DpnII-like domain-containing protein</fullName>
    </recommendedName>
</protein>